<dbReference type="Proteomes" id="UP000183832">
    <property type="component" value="Unassembled WGS sequence"/>
</dbReference>
<accession>A0A1J1J3F1</accession>
<gene>
    <name evidence="1" type="ORF">CLUMA_CG019814</name>
</gene>
<sequence>MPAQLQSNNHITLPVKLSCCAPLKFDFLSWGDSIENCAHPQKIFHSRLLIKTATSMSTGGFIESVTVQQSLQENCARGEKFRNSVSRLNEAQQQYDKEKEKFPSSGKLMSADILCKVVNCKIGRRKRRNEVNMSCRRCPQVPHICEKHISTLISLIFKSFPFPQSSMLSTRNEKWECTLSQWMNQGQIFILQFS</sequence>
<evidence type="ECO:0000313" key="1">
    <source>
        <dbReference type="EMBL" id="CRL06458.1"/>
    </source>
</evidence>
<protein>
    <submittedName>
        <fullName evidence="1">CLUMA_CG019814, isoform A</fullName>
    </submittedName>
</protein>
<evidence type="ECO:0000313" key="2">
    <source>
        <dbReference type="Proteomes" id="UP000183832"/>
    </source>
</evidence>
<organism evidence="1 2">
    <name type="scientific">Clunio marinus</name>
    <dbReference type="NCBI Taxonomy" id="568069"/>
    <lineage>
        <taxon>Eukaryota</taxon>
        <taxon>Metazoa</taxon>
        <taxon>Ecdysozoa</taxon>
        <taxon>Arthropoda</taxon>
        <taxon>Hexapoda</taxon>
        <taxon>Insecta</taxon>
        <taxon>Pterygota</taxon>
        <taxon>Neoptera</taxon>
        <taxon>Endopterygota</taxon>
        <taxon>Diptera</taxon>
        <taxon>Nematocera</taxon>
        <taxon>Chironomoidea</taxon>
        <taxon>Chironomidae</taxon>
        <taxon>Clunio</taxon>
    </lineage>
</organism>
<reference evidence="1 2" key="1">
    <citation type="submission" date="2015-04" db="EMBL/GenBank/DDBJ databases">
        <authorList>
            <person name="Syromyatnikov M.Y."/>
            <person name="Popov V.N."/>
        </authorList>
    </citation>
    <scope>NUCLEOTIDE SEQUENCE [LARGE SCALE GENOMIC DNA]</scope>
</reference>
<name>A0A1J1J3F1_9DIPT</name>
<keyword evidence="2" id="KW-1185">Reference proteome</keyword>
<dbReference type="AlphaFoldDB" id="A0A1J1J3F1"/>
<dbReference type="EMBL" id="CVRI01000067">
    <property type="protein sequence ID" value="CRL06458.1"/>
    <property type="molecule type" value="Genomic_DNA"/>
</dbReference>
<proteinExistence type="predicted"/>